<reference evidence="2 3" key="2">
    <citation type="submission" date="2018-11" db="EMBL/GenBank/DDBJ databases">
        <authorList>
            <consortium name="Pathogen Informatics"/>
        </authorList>
    </citation>
    <scope>NUCLEOTIDE SEQUENCE [LARGE SCALE GENOMIC DNA]</scope>
</reference>
<evidence type="ECO:0000313" key="3">
    <source>
        <dbReference type="Proteomes" id="UP000276776"/>
    </source>
</evidence>
<dbReference type="SMART" id="SM01283">
    <property type="entry name" value="Costars"/>
    <property type="match status" value="1"/>
</dbReference>
<dbReference type="OMA" id="QNWMMIN"/>
<accession>A0A158RBV3</accession>
<dbReference type="InterPro" id="IPR026111">
    <property type="entry name" value="Abra"/>
</dbReference>
<dbReference type="EMBL" id="UYYF01004356">
    <property type="protein sequence ID" value="VDN02957.1"/>
    <property type="molecule type" value="Genomic_DNA"/>
</dbReference>
<evidence type="ECO:0000259" key="1">
    <source>
        <dbReference type="SMART" id="SM01283"/>
    </source>
</evidence>
<protein>
    <submittedName>
        <fullName evidence="4">Costars domain-containing protein</fullName>
    </submittedName>
</protein>
<dbReference type="Gene3D" id="1.10.10.1540">
    <property type="entry name" value="Costar domain"/>
    <property type="match status" value="1"/>
</dbReference>
<name>A0A158RBV3_THECL</name>
<dbReference type="InterPro" id="IPR027817">
    <property type="entry name" value="Costars_dom"/>
</dbReference>
<dbReference type="AlphaFoldDB" id="A0A158RBV3"/>
<dbReference type="GO" id="GO:0003779">
    <property type="term" value="F:actin binding"/>
    <property type="evidence" value="ECO:0007669"/>
    <property type="project" value="InterPro"/>
</dbReference>
<proteinExistence type="predicted"/>
<feature type="domain" description="Costars" evidence="1">
    <location>
        <begin position="65"/>
        <end position="141"/>
    </location>
</feature>
<reference evidence="4" key="1">
    <citation type="submission" date="2016-04" db="UniProtKB">
        <authorList>
            <consortium name="WormBaseParasite"/>
        </authorList>
    </citation>
    <scope>IDENTIFICATION</scope>
</reference>
<dbReference type="GO" id="GO:0045944">
    <property type="term" value="P:positive regulation of transcription by RNA polymerase II"/>
    <property type="evidence" value="ECO:0007669"/>
    <property type="project" value="TreeGrafter"/>
</dbReference>
<dbReference type="GO" id="GO:0030017">
    <property type="term" value="C:sarcomere"/>
    <property type="evidence" value="ECO:0007669"/>
    <property type="project" value="TreeGrafter"/>
</dbReference>
<gene>
    <name evidence="2" type="ORF">TCLT_LOCUS5686</name>
</gene>
<dbReference type="Pfam" id="PF14705">
    <property type="entry name" value="Costars"/>
    <property type="match status" value="1"/>
</dbReference>
<dbReference type="GO" id="GO:0035025">
    <property type="term" value="P:positive regulation of Rho protein signal transduction"/>
    <property type="evidence" value="ECO:0007669"/>
    <property type="project" value="InterPro"/>
</dbReference>
<dbReference type="WBParaSite" id="TCLT_0000569701-mRNA-1">
    <property type="protein sequence ID" value="TCLT_0000569701-mRNA-1"/>
    <property type="gene ID" value="TCLT_0000569701"/>
</dbReference>
<sequence>MIHYKGGARDTIKMFNNIANENEEKLNKNPFSSTYRTPKYSTNALDYGRPTRGSKTEARGIKAGVHVMREVLFLCEIINDYGEGGEAPNRYIKFGPLFHIYANYSDKLVGMLIRARKYKLVDFEGEMLYQRQDDDKIIRLLKPIEEIRRIAPSGDPVNCISIVED</sequence>
<dbReference type="PANTHER" id="PTHR22739">
    <property type="entry name" value="STRIATED MUSCLE ACTIVATOR OF RHO-DEPENDENT SIGNALING-RELATED"/>
    <property type="match status" value="1"/>
</dbReference>
<dbReference type="Proteomes" id="UP000276776">
    <property type="component" value="Unassembled WGS sequence"/>
</dbReference>
<dbReference type="PANTHER" id="PTHR22739:SF7">
    <property type="entry name" value="EG:152A3.3 PROTEIN-RELATED"/>
    <property type="match status" value="1"/>
</dbReference>
<dbReference type="InterPro" id="IPR038095">
    <property type="entry name" value="Costars_sf"/>
</dbReference>
<organism evidence="4">
    <name type="scientific">Thelazia callipaeda</name>
    <name type="common">Oriental eyeworm</name>
    <name type="synonym">Parasitic nematode</name>
    <dbReference type="NCBI Taxonomy" id="103827"/>
    <lineage>
        <taxon>Eukaryota</taxon>
        <taxon>Metazoa</taxon>
        <taxon>Ecdysozoa</taxon>
        <taxon>Nematoda</taxon>
        <taxon>Chromadorea</taxon>
        <taxon>Rhabditida</taxon>
        <taxon>Spirurina</taxon>
        <taxon>Spiruromorpha</taxon>
        <taxon>Thelazioidea</taxon>
        <taxon>Thelaziidae</taxon>
        <taxon>Thelazia</taxon>
    </lineage>
</organism>
<dbReference type="OrthoDB" id="9871914at2759"/>
<keyword evidence="3" id="KW-1185">Reference proteome</keyword>
<evidence type="ECO:0000313" key="2">
    <source>
        <dbReference type="EMBL" id="VDN02957.1"/>
    </source>
</evidence>
<evidence type="ECO:0000313" key="4">
    <source>
        <dbReference type="WBParaSite" id="TCLT_0000569701-mRNA-1"/>
    </source>
</evidence>